<comment type="caution">
    <text evidence="9">The sequence shown here is derived from an EMBL/GenBank/DDBJ whole genome shotgun (WGS) entry which is preliminary data.</text>
</comment>
<dbReference type="PANTHER" id="PTHR47955">
    <property type="entry name" value="CYTOCHROME P450 FAMILY 71 PROTEIN"/>
    <property type="match status" value="1"/>
</dbReference>
<dbReference type="Gene3D" id="1.10.630.10">
    <property type="entry name" value="Cytochrome P450"/>
    <property type="match status" value="1"/>
</dbReference>
<dbReference type="PANTHER" id="PTHR47955:SF19">
    <property type="entry name" value="CYTOCHROME P450 71A9-LIKE ISOFORM X1"/>
    <property type="match status" value="1"/>
</dbReference>
<comment type="cofactor">
    <cofactor evidence="1">
        <name>heme</name>
        <dbReference type="ChEBI" id="CHEBI:30413"/>
    </cofactor>
</comment>
<dbReference type="InterPro" id="IPR017972">
    <property type="entry name" value="Cyt_P450_CS"/>
</dbReference>
<dbReference type="PRINTS" id="PR00463">
    <property type="entry name" value="EP450I"/>
</dbReference>
<evidence type="ECO:0000256" key="7">
    <source>
        <dbReference type="ARBA" id="ARBA00023033"/>
    </source>
</evidence>
<comment type="similarity">
    <text evidence="2 8">Belongs to the cytochrome P450 family.</text>
</comment>
<dbReference type="SUPFAM" id="SSF48264">
    <property type="entry name" value="Cytochrome P450"/>
    <property type="match status" value="1"/>
</dbReference>
<dbReference type="PRINTS" id="PR00385">
    <property type="entry name" value="P450"/>
</dbReference>
<proteinExistence type="inferred from homology"/>
<keyword evidence="7 8" id="KW-0503">Monooxygenase</keyword>
<dbReference type="CDD" id="cd11072">
    <property type="entry name" value="CYP71-like"/>
    <property type="match status" value="1"/>
</dbReference>
<reference evidence="9 10" key="1">
    <citation type="journal article" date="2022" name="Nat. Plants">
        <title>Genomes of leafy and leafless Platanthera orchids illuminate the evolution of mycoheterotrophy.</title>
        <authorList>
            <person name="Li M.H."/>
            <person name="Liu K.W."/>
            <person name="Li Z."/>
            <person name="Lu H.C."/>
            <person name="Ye Q.L."/>
            <person name="Zhang D."/>
            <person name="Wang J.Y."/>
            <person name="Li Y.F."/>
            <person name="Zhong Z.M."/>
            <person name="Liu X."/>
            <person name="Yu X."/>
            <person name="Liu D.K."/>
            <person name="Tu X.D."/>
            <person name="Liu B."/>
            <person name="Hao Y."/>
            <person name="Liao X.Y."/>
            <person name="Jiang Y.T."/>
            <person name="Sun W.H."/>
            <person name="Chen J."/>
            <person name="Chen Y.Q."/>
            <person name="Ai Y."/>
            <person name="Zhai J.W."/>
            <person name="Wu S.S."/>
            <person name="Zhou Z."/>
            <person name="Hsiao Y.Y."/>
            <person name="Wu W.L."/>
            <person name="Chen Y.Y."/>
            <person name="Lin Y.F."/>
            <person name="Hsu J.L."/>
            <person name="Li C.Y."/>
            <person name="Wang Z.W."/>
            <person name="Zhao X."/>
            <person name="Zhong W.Y."/>
            <person name="Ma X.K."/>
            <person name="Ma L."/>
            <person name="Huang J."/>
            <person name="Chen G.Z."/>
            <person name="Huang M.Z."/>
            <person name="Huang L."/>
            <person name="Peng D.H."/>
            <person name="Luo Y.B."/>
            <person name="Zou S.Q."/>
            <person name="Chen S.P."/>
            <person name="Lan S."/>
            <person name="Tsai W.C."/>
            <person name="Van de Peer Y."/>
            <person name="Liu Z.J."/>
        </authorList>
    </citation>
    <scope>NUCLEOTIDE SEQUENCE [LARGE SCALE GENOMIC DNA]</scope>
    <source>
        <strain evidence="9">Lor288</strain>
    </source>
</reference>
<keyword evidence="6 8" id="KW-0408">Iron</keyword>
<dbReference type="InterPro" id="IPR036396">
    <property type="entry name" value="Cyt_P450_sf"/>
</dbReference>
<keyword evidence="10" id="KW-1185">Reference proteome</keyword>
<dbReference type="InterPro" id="IPR001128">
    <property type="entry name" value="Cyt_P450"/>
</dbReference>
<evidence type="ECO:0000313" key="10">
    <source>
        <dbReference type="Proteomes" id="UP001412067"/>
    </source>
</evidence>
<keyword evidence="5 8" id="KW-0560">Oxidoreductase</keyword>
<keyword evidence="4 8" id="KW-0479">Metal-binding</keyword>
<evidence type="ECO:0000256" key="1">
    <source>
        <dbReference type="ARBA" id="ARBA00001971"/>
    </source>
</evidence>
<gene>
    <name evidence="9" type="primary">CYP71A9</name>
    <name evidence="9" type="ORF">KSP40_PGU017352</name>
</gene>
<keyword evidence="3 8" id="KW-0349">Heme</keyword>
<accession>A0ABR2LIE9</accession>
<evidence type="ECO:0000256" key="6">
    <source>
        <dbReference type="ARBA" id="ARBA00023004"/>
    </source>
</evidence>
<evidence type="ECO:0000256" key="3">
    <source>
        <dbReference type="ARBA" id="ARBA00022617"/>
    </source>
</evidence>
<dbReference type="Proteomes" id="UP001412067">
    <property type="component" value="Unassembled WGS sequence"/>
</dbReference>
<evidence type="ECO:0000256" key="5">
    <source>
        <dbReference type="ARBA" id="ARBA00023002"/>
    </source>
</evidence>
<protein>
    <submittedName>
        <fullName evidence="9">Cytochrome P450 71A9</fullName>
    </submittedName>
</protein>
<evidence type="ECO:0000313" key="9">
    <source>
        <dbReference type="EMBL" id="KAK8941846.1"/>
    </source>
</evidence>
<dbReference type="EMBL" id="JBBWWR010000019">
    <property type="protein sequence ID" value="KAK8941846.1"/>
    <property type="molecule type" value="Genomic_DNA"/>
</dbReference>
<dbReference type="PROSITE" id="PS00086">
    <property type="entry name" value="CYTOCHROME_P450"/>
    <property type="match status" value="1"/>
</dbReference>
<organism evidence="9 10">
    <name type="scientific">Platanthera guangdongensis</name>
    <dbReference type="NCBI Taxonomy" id="2320717"/>
    <lineage>
        <taxon>Eukaryota</taxon>
        <taxon>Viridiplantae</taxon>
        <taxon>Streptophyta</taxon>
        <taxon>Embryophyta</taxon>
        <taxon>Tracheophyta</taxon>
        <taxon>Spermatophyta</taxon>
        <taxon>Magnoliopsida</taxon>
        <taxon>Liliopsida</taxon>
        <taxon>Asparagales</taxon>
        <taxon>Orchidaceae</taxon>
        <taxon>Orchidoideae</taxon>
        <taxon>Orchideae</taxon>
        <taxon>Orchidinae</taxon>
        <taxon>Platanthera</taxon>
    </lineage>
</organism>
<evidence type="ECO:0000256" key="2">
    <source>
        <dbReference type="ARBA" id="ARBA00010617"/>
    </source>
</evidence>
<dbReference type="InterPro" id="IPR002401">
    <property type="entry name" value="Cyt_P450_E_grp-I"/>
</dbReference>
<evidence type="ECO:0000256" key="8">
    <source>
        <dbReference type="RuleBase" id="RU000461"/>
    </source>
</evidence>
<name>A0ABR2LIE9_9ASPA</name>
<evidence type="ECO:0000256" key="4">
    <source>
        <dbReference type="ARBA" id="ARBA00022723"/>
    </source>
</evidence>
<dbReference type="Pfam" id="PF00067">
    <property type="entry name" value="p450"/>
    <property type="match status" value="1"/>
</dbReference>
<sequence>MLHLFPCFCLFLLSLPIFFFFFFFSKTTTAPFRERRRRRRRRSYNLPPGPRPLPIIGNLLKLGQLPHISFRNLAADHGPLMHLKLGQISTIVVSSKEMASQILKIQDLIFCSRPQLVASTLLSYGGLDLAFSPYNDYFKQIRRFSIAQFFSASRVLSFRPIREEEMRSLVDTIRKDSARGKAVNLSQMAVCLYNNIIYREVFGKRTSAVEGESGLSRHQNLITSVIDLLPGFSIGDFFPSLWWLDLVTGWRLKLERSFREMDLVFEKELSARKIIKNTNGVREEEEDEEAQGVFVDVLLRCEIEKDPLLGFLLSRETTKALLMDLFFAATETAAVTVEWGMSELMRNPRVMKKAQEEIRRVVGAGKAIVEEDDLQHLDYLKLVLNETLRLHPAAPLLGQHECMKDTKIDGFDIPAKTRVIVNASALGRDPHIWNHPEIFLPERFLNSQINYKGSHLEFIPFGSGRRICPGMAHAIAGVELAFATMLYSFDWELPMGVREKGIDMEERYGVSISRKTPLILIANPAITA</sequence>